<reference evidence="18" key="1">
    <citation type="journal article" date="2014" name="PLoS ONE">
        <title>The genome and linkage map of the northern pike (Esox lucius): conserved synteny revealed between the salmonid sister group and the Neoteleostei.</title>
        <authorList>
            <person name="Rondeau E.B."/>
            <person name="Minkley D.R."/>
            <person name="Leong J.S."/>
            <person name="Messmer A.M."/>
            <person name="Jantzen J.R."/>
            <person name="von Schalburg K.R."/>
            <person name="Lemon C."/>
            <person name="Bird N.H."/>
            <person name="Koop B.F."/>
        </authorList>
    </citation>
    <scope>NUCLEOTIDE SEQUENCE</scope>
</reference>
<dbReference type="GeneTree" id="ENSGT01050000244890"/>
<dbReference type="AlphaFoldDB" id="A0A3P8XR08"/>
<evidence type="ECO:0000256" key="2">
    <source>
        <dbReference type="ARBA" id="ARBA00004651"/>
    </source>
</evidence>
<evidence type="ECO:0000256" key="10">
    <source>
        <dbReference type="ARBA" id="ARBA00023257"/>
    </source>
</evidence>
<feature type="transmembrane region" description="Helical" evidence="16">
    <location>
        <begin position="241"/>
        <end position="260"/>
    </location>
</feature>
<protein>
    <recommendedName>
        <fullName evidence="14">Protein lifeguard 2</fullName>
    </recommendedName>
    <alternativeName>
        <fullName evidence="15">Fas apoptotic inhibitory molecule 2</fullName>
    </alternativeName>
</protein>
<reference evidence="17" key="4">
    <citation type="submission" date="2025-09" db="UniProtKB">
        <authorList>
            <consortium name="Ensembl"/>
        </authorList>
    </citation>
    <scope>IDENTIFICATION</scope>
</reference>
<feature type="transmembrane region" description="Helical" evidence="16">
    <location>
        <begin position="157"/>
        <end position="177"/>
    </location>
</feature>
<dbReference type="PANTHER" id="PTHR23291">
    <property type="entry name" value="BAX INHIBITOR-RELATED"/>
    <property type="match status" value="1"/>
</dbReference>
<dbReference type="OMA" id="VFIFCEP"/>
<feature type="transmembrane region" description="Helical" evidence="16">
    <location>
        <begin position="215"/>
        <end position="235"/>
    </location>
</feature>
<dbReference type="Bgee" id="ENSELUG00000007741">
    <property type="expression patterns" value="Expressed in brain and 14 other cell types or tissues"/>
</dbReference>
<name>A0A3P8XR08_ESOLU</name>
<keyword evidence="5" id="KW-0053">Apoptosis</keyword>
<gene>
    <name evidence="17" type="primary">FAIM2</name>
</gene>
<keyword evidence="10" id="KW-0628">Postsynaptic cell membrane</keyword>
<dbReference type="InParanoid" id="A0A3P8XR08"/>
<dbReference type="GO" id="GO:0006915">
    <property type="term" value="P:apoptotic process"/>
    <property type="evidence" value="ECO:0007669"/>
    <property type="project" value="UniProtKB-KW"/>
</dbReference>
<dbReference type="GO" id="GO:0045121">
    <property type="term" value="C:membrane raft"/>
    <property type="evidence" value="ECO:0007669"/>
    <property type="project" value="UniProtKB-SubCell"/>
</dbReference>
<evidence type="ECO:0000256" key="13">
    <source>
        <dbReference type="ARBA" id="ARBA00038784"/>
    </source>
</evidence>
<keyword evidence="3" id="KW-1003">Cell membrane</keyword>
<evidence type="ECO:0000256" key="5">
    <source>
        <dbReference type="ARBA" id="ARBA00022703"/>
    </source>
</evidence>
<comment type="subunit">
    <text evidence="13">Interacts with FAS/TNFRSF6 and BAX.</text>
</comment>
<proteinExistence type="inferred from homology"/>
<dbReference type="CDD" id="cd10428">
    <property type="entry name" value="LFG_like"/>
    <property type="match status" value="1"/>
</dbReference>
<sequence length="306" mass="34444">MTQGKLTVANKAAEAGEKQYGTSSGQAGGLPSPPTYEEATGSGEKCIRHHIVTPLFINVVENNWKWSTYPSDGEMLTEFSWSDKNIRRIFIRKVYTMLMIQLLVTLSIVSLFTFCEPVRDYIQSNPGWYWASYAVFFVTYLTLACCPGPRRQFPFNLILLTIFVSIIEAFNLMRSIIYYNTKSVVICLGITAAVCLIVTLVSFQTKFDVTSYRGVLFTLCLVMMVSGLVLAIVLPYGCVPWLHGVYGALGALLFTMFLAIDTQQLMGNKRYTISPEEYVFATLNIYLDIIYIFSFSLSVFGSERTN</sequence>
<evidence type="ECO:0000256" key="4">
    <source>
        <dbReference type="ARBA" id="ARBA00022692"/>
    </source>
</evidence>
<comment type="subcellular location">
    <subcellularLocation>
        <location evidence="2">Cell membrane</location>
        <topology evidence="2">Multi-pass membrane protein</topology>
    </subcellularLocation>
    <subcellularLocation>
        <location evidence="1">Membrane raft</location>
    </subcellularLocation>
    <subcellularLocation>
        <location evidence="11">Postsynaptic cell membrane</location>
    </subcellularLocation>
</comment>
<evidence type="ECO:0000256" key="1">
    <source>
        <dbReference type="ARBA" id="ARBA00004285"/>
    </source>
</evidence>
<keyword evidence="9" id="KW-0325">Glycoprotein</keyword>
<feature type="transmembrane region" description="Helical" evidence="16">
    <location>
        <begin position="94"/>
        <end position="115"/>
    </location>
</feature>
<evidence type="ECO:0000313" key="17">
    <source>
        <dbReference type="Ensembl" id="ENSELUP00000006902.3"/>
    </source>
</evidence>
<dbReference type="InterPro" id="IPR006214">
    <property type="entry name" value="Bax_inhibitor_1-related"/>
</dbReference>
<evidence type="ECO:0000256" key="12">
    <source>
        <dbReference type="ARBA" id="ARBA00038174"/>
    </source>
</evidence>
<feature type="transmembrane region" description="Helical" evidence="16">
    <location>
        <begin position="281"/>
        <end position="300"/>
    </location>
</feature>
<dbReference type="GO" id="GO:0005794">
    <property type="term" value="C:Golgi apparatus"/>
    <property type="evidence" value="ECO:0007669"/>
    <property type="project" value="TreeGrafter"/>
</dbReference>
<organism evidence="17 18">
    <name type="scientific">Esox lucius</name>
    <name type="common">Northern pike</name>
    <dbReference type="NCBI Taxonomy" id="8010"/>
    <lineage>
        <taxon>Eukaryota</taxon>
        <taxon>Metazoa</taxon>
        <taxon>Chordata</taxon>
        <taxon>Craniata</taxon>
        <taxon>Vertebrata</taxon>
        <taxon>Euteleostomi</taxon>
        <taxon>Actinopterygii</taxon>
        <taxon>Neopterygii</taxon>
        <taxon>Teleostei</taxon>
        <taxon>Protacanthopterygii</taxon>
        <taxon>Esociformes</taxon>
        <taxon>Esocidae</taxon>
        <taxon>Esox</taxon>
    </lineage>
</organism>
<feature type="transmembrane region" description="Helical" evidence="16">
    <location>
        <begin position="127"/>
        <end position="145"/>
    </location>
</feature>
<accession>A0A3P8XR08</accession>
<keyword evidence="4 16" id="KW-0812">Transmembrane</keyword>
<dbReference type="GO" id="GO:2001234">
    <property type="term" value="P:negative regulation of apoptotic signaling pathway"/>
    <property type="evidence" value="ECO:0007669"/>
    <property type="project" value="TreeGrafter"/>
</dbReference>
<reference evidence="17" key="3">
    <citation type="submission" date="2025-08" db="UniProtKB">
        <authorList>
            <consortium name="Ensembl"/>
        </authorList>
    </citation>
    <scope>IDENTIFICATION</scope>
</reference>
<dbReference type="PANTHER" id="PTHR23291:SF18">
    <property type="entry name" value="PROTEIN LIFEGUARD 2"/>
    <property type="match status" value="1"/>
</dbReference>
<evidence type="ECO:0000256" key="16">
    <source>
        <dbReference type="RuleBase" id="RU004379"/>
    </source>
</evidence>
<evidence type="ECO:0000313" key="18">
    <source>
        <dbReference type="Proteomes" id="UP000265140"/>
    </source>
</evidence>
<evidence type="ECO:0000256" key="3">
    <source>
        <dbReference type="ARBA" id="ARBA00022475"/>
    </source>
</evidence>
<dbReference type="Ensembl" id="ENSELUT00000008148.3">
    <property type="protein sequence ID" value="ENSELUP00000006902.3"/>
    <property type="gene ID" value="ENSELUG00000007741.3"/>
</dbReference>
<reference evidence="17" key="2">
    <citation type="submission" date="2020-02" db="EMBL/GenBank/DDBJ databases">
        <title>Esox lucius (northern pike) genome, fEsoLuc1, primary haplotype.</title>
        <authorList>
            <person name="Myers G."/>
            <person name="Karagic N."/>
            <person name="Meyer A."/>
            <person name="Pippel M."/>
            <person name="Reichard M."/>
            <person name="Winkler S."/>
            <person name="Tracey A."/>
            <person name="Sims Y."/>
            <person name="Howe K."/>
            <person name="Rhie A."/>
            <person name="Formenti G."/>
            <person name="Durbin R."/>
            <person name="Fedrigo O."/>
            <person name="Jarvis E.D."/>
        </authorList>
    </citation>
    <scope>NUCLEOTIDE SEQUENCE [LARGE SCALE GENOMIC DNA]</scope>
</reference>
<evidence type="ECO:0000256" key="11">
    <source>
        <dbReference type="ARBA" id="ARBA00034100"/>
    </source>
</evidence>
<keyword evidence="7" id="KW-0770">Synapse</keyword>
<evidence type="ECO:0000256" key="8">
    <source>
        <dbReference type="ARBA" id="ARBA00023136"/>
    </source>
</evidence>
<keyword evidence="8 16" id="KW-0472">Membrane</keyword>
<evidence type="ECO:0000256" key="7">
    <source>
        <dbReference type="ARBA" id="ARBA00023018"/>
    </source>
</evidence>
<evidence type="ECO:0000256" key="9">
    <source>
        <dbReference type="ARBA" id="ARBA00023180"/>
    </source>
</evidence>
<dbReference type="Pfam" id="PF01027">
    <property type="entry name" value="Bax1-I"/>
    <property type="match status" value="1"/>
</dbReference>
<keyword evidence="6 16" id="KW-1133">Transmembrane helix</keyword>
<keyword evidence="18" id="KW-1185">Reference proteome</keyword>
<feature type="transmembrane region" description="Helical" evidence="16">
    <location>
        <begin position="183"/>
        <end position="203"/>
    </location>
</feature>
<dbReference type="GO" id="GO:0005783">
    <property type="term" value="C:endoplasmic reticulum"/>
    <property type="evidence" value="ECO:0007669"/>
    <property type="project" value="TreeGrafter"/>
</dbReference>
<dbReference type="GO" id="GO:0045211">
    <property type="term" value="C:postsynaptic membrane"/>
    <property type="evidence" value="ECO:0007669"/>
    <property type="project" value="UniProtKB-SubCell"/>
</dbReference>
<evidence type="ECO:0000256" key="14">
    <source>
        <dbReference type="ARBA" id="ARBA00040576"/>
    </source>
</evidence>
<comment type="similarity">
    <text evidence="12">Belongs to the BI1 family. LFG subfamily.</text>
</comment>
<evidence type="ECO:0000256" key="6">
    <source>
        <dbReference type="ARBA" id="ARBA00022989"/>
    </source>
</evidence>
<dbReference type="Proteomes" id="UP000265140">
    <property type="component" value="Chromosome 12"/>
</dbReference>
<evidence type="ECO:0000256" key="15">
    <source>
        <dbReference type="ARBA" id="ARBA00042941"/>
    </source>
</evidence>